<comment type="caution">
    <text evidence="2">The sequence shown here is derived from an EMBL/GenBank/DDBJ whole genome shotgun (WGS) entry which is preliminary data.</text>
</comment>
<reference evidence="2" key="1">
    <citation type="journal article" date="2015" name="Nature">
        <title>Complex archaea that bridge the gap between prokaryotes and eukaryotes.</title>
        <authorList>
            <person name="Spang A."/>
            <person name="Saw J.H."/>
            <person name="Jorgensen S.L."/>
            <person name="Zaremba-Niedzwiedzka K."/>
            <person name="Martijn J."/>
            <person name="Lind A.E."/>
            <person name="van Eijk R."/>
            <person name="Schleper C."/>
            <person name="Guy L."/>
            <person name="Ettema T.J."/>
        </authorList>
    </citation>
    <scope>NUCLEOTIDE SEQUENCE</scope>
</reference>
<evidence type="ECO:0000313" key="2">
    <source>
        <dbReference type="EMBL" id="KKM94880.1"/>
    </source>
</evidence>
<dbReference type="GO" id="GO:0016491">
    <property type="term" value="F:oxidoreductase activity"/>
    <property type="evidence" value="ECO:0007669"/>
    <property type="project" value="InterPro"/>
</dbReference>
<feature type="domain" description="Aldehyde dehydrogenase" evidence="1">
    <location>
        <begin position="20"/>
        <end position="117"/>
    </location>
</feature>
<dbReference type="InterPro" id="IPR016162">
    <property type="entry name" value="Ald_DH_N"/>
</dbReference>
<dbReference type="InterPro" id="IPR015590">
    <property type="entry name" value="Aldehyde_DH_dom"/>
</dbReference>
<gene>
    <name evidence="2" type="ORF">LCGC14_1193820</name>
</gene>
<sequence length="117" mass="12374">MQQGDRPNIPTSLLINGEIVEGQGKSETIVNPFTGGTIGEVPEASSEQVDAAVAAARSAFKGWSQRTPGDRSSILLQLADVIERHAAEFVRLEALNCGKPAHIVAAEDLPATVDVIR</sequence>
<accession>A0A0F9P1C1</accession>
<dbReference type="AlphaFoldDB" id="A0A0F9P1C1"/>
<dbReference type="InterPro" id="IPR016161">
    <property type="entry name" value="Ald_DH/histidinol_DH"/>
</dbReference>
<organism evidence="2">
    <name type="scientific">marine sediment metagenome</name>
    <dbReference type="NCBI Taxonomy" id="412755"/>
    <lineage>
        <taxon>unclassified sequences</taxon>
        <taxon>metagenomes</taxon>
        <taxon>ecological metagenomes</taxon>
    </lineage>
</organism>
<evidence type="ECO:0000259" key="1">
    <source>
        <dbReference type="Pfam" id="PF00171"/>
    </source>
</evidence>
<name>A0A0F9P1C1_9ZZZZ</name>
<dbReference type="Gene3D" id="3.40.605.10">
    <property type="entry name" value="Aldehyde Dehydrogenase, Chain A, domain 1"/>
    <property type="match status" value="1"/>
</dbReference>
<protein>
    <recommendedName>
        <fullName evidence="1">Aldehyde dehydrogenase domain-containing protein</fullName>
    </recommendedName>
</protein>
<dbReference type="PANTHER" id="PTHR11699">
    <property type="entry name" value="ALDEHYDE DEHYDROGENASE-RELATED"/>
    <property type="match status" value="1"/>
</dbReference>
<dbReference type="EMBL" id="LAZR01006080">
    <property type="protein sequence ID" value="KKM94880.1"/>
    <property type="molecule type" value="Genomic_DNA"/>
</dbReference>
<dbReference type="Pfam" id="PF00171">
    <property type="entry name" value="Aldedh"/>
    <property type="match status" value="1"/>
</dbReference>
<feature type="non-terminal residue" evidence="2">
    <location>
        <position position="117"/>
    </location>
</feature>
<dbReference type="SUPFAM" id="SSF53720">
    <property type="entry name" value="ALDH-like"/>
    <property type="match status" value="1"/>
</dbReference>
<proteinExistence type="predicted"/>